<keyword evidence="2" id="KW-0732">Signal</keyword>
<dbReference type="Gene3D" id="1.10.4030.10">
    <property type="entry name" value="Porin chaperone SurA, peptide-binding domain"/>
    <property type="match status" value="1"/>
</dbReference>
<organism evidence="3 4">
    <name type="scientific">Oceanitalea stevensii</name>
    <dbReference type="NCBI Taxonomy" id="2763072"/>
    <lineage>
        <taxon>Bacteria</taxon>
        <taxon>Bacillati</taxon>
        <taxon>Actinomycetota</taxon>
        <taxon>Actinomycetes</taxon>
        <taxon>Micrococcales</taxon>
        <taxon>Bogoriellaceae</taxon>
        <taxon>Georgenia</taxon>
    </lineage>
</organism>
<name>A0ABR8YXW1_9MICO</name>
<feature type="compositionally biased region" description="Low complexity" evidence="1">
    <location>
        <begin position="29"/>
        <end position="44"/>
    </location>
</feature>
<dbReference type="Pfam" id="PF13624">
    <property type="entry name" value="SurA_N_3"/>
    <property type="match status" value="1"/>
</dbReference>
<feature type="region of interest" description="Disordered" evidence="1">
    <location>
        <begin position="183"/>
        <end position="214"/>
    </location>
</feature>
<evidence type="ECO:0000256" key="2">
    <source>
        <dbReference type="SAM" id="SignalP"/>
    </source>
</evidence>
<evidence type="ECO:0000313" key="3">
    <source>
        <dbReference type="EMBL" id="MBD8060876.1"/>
    </source>
</evidence>
<dbReference type="Proteomes" id="UP000661894">
    <property type="component" value="Unassembled WGS sequence"/>
</dbReference>
<keyword evidence="4" id="KW-1185">Reference proteome</keyword>
<dbReference type="SUPFAM" id="SSF109998">
    <property type="entry name" value="Triger factor/SurA peptide-binding domain-like"/>
    <property type="match status" value="1"/>
</dbReference>
<sequence>MRTKVAVATAALLLALTACGSGDDDAEPTAETSTPAAEESAAPEAPTPPAADLEGLPDVVAEVNGTEVTLEEFTQVYEGQLQQAFMQSQMTGEQVDQEALKQSTAEGLVDTELLLAEAEARDIAPTQEEIDAAAEEIAASSGLGSADELFTALEEQGLGREEAVAQIEEQTALEQLFADEAGEFTPSEEEARELYDSAAEQGGGAEGELPPFEEVRPQIEAQLQQEHESAAVQTLLEQLRGDADITYHL</sequence>
<dbReference type="EMBL" id="JACSPO010000001">
    <property type="protein sequence ID" value="MBD8060876.1"/>
    <property type="molecule type" value="Genomic_DNA"/>
</dbReference>
<dbReference type="RefSeq" id="WP_251838029.1">
    <property type="nucleotide sequence ID" value="NZ_JACSPO010000001.1"/>
</dbReference>
<feature type="signal peptide" evidence="2">
    <location>
        <begin position="1"/>
        <end position="20"/>
    </location>
</feature>
<dbReference type="InterPro" id="IPR027304">
    <property type="entry name" value="Trigger_fact/SurA_dom_sf"/>
</dbReference>
<proteinExistence type="predicted"/>
<dbReference type="PROSITE" id="PS51257">
    <property type="entry name" value="PROKAR_LIPOPROTEIN"/>
    <property type="match status" value="1"/>
</dbReference>
<feature type="chain" id="PRO_5047013503" evidence="2">
    <location>
        <begin position="21"/>
        <end position="249"/>
    </location>
</feature>
<evidence type="ECO:0000256" key="1">
    <source>
        <dbReference type="SAM" id="MobiDB-lite"/>
    </source>
</evidence>
<gene>
    <name evidence="3" type="ORF">H9624_00880</name>
</gene>
<dbReference type="InterPro" id="IPR050245">
    <property type="entry name" value="PrsA_foldase"/>
</dbReference>
<dbReference type="PANTHER" id="PTHR47245">
    <property type="entry name" value="PEPTIDYLPROLYL ISOMERASE"/>
    <property type="match status" value="1"/>
</dbReference>
<accession>A0ABR8YXW1</accession>
<dbReference type="PANTHER" id="PTHR47245:SF2">
    <property type="entry name" value="PEPTIDYL-PROLYL CIS-TRANS ISOMERASE HP_0175-RELATED"/>
    <property type="match status" value="1"/>
</dbReference>
<evidence type="ECO:0000313" key="4">
    <source>
        <dbReference type="Proteomes" id="UP000661894"/>
    </source>
</evidence>
<comment type="caution">
    <text evidence="3">The sequence shown here is derived from an EMBL/GenBank/DDBJ whole genome shotgun (WGS) entry which is preliminary data.</text>
</comment>
<reference evidence="3 4" key="1">
    <citation type="submission" date="2020-08" db="EMBL/GenBank/DDBJ databases">
        <title>A Genomic Blueprint of the Chicken Gut Microbiome.</title>
        <authorList>
            <person name="Gilroy R."/>
            <person name="Ravi A."/>
            <person name="Getino M."/>
            <person name="Pursley I."/>
            <person name="Horton D.L."/>
            <person name="Alikhan N.-F."/>
            <person name="Baker D."/>
            <person name="Gharbi K."/>
            <person name="Hall N."/>
            <person name="Watson M."/>
            <person name="Adriaenssens E.M."/>
            <person name="Foster-Nyarko E."/>
            <person name="Jarju S."/>
            <person name="Secka A."/>
            <person name="Antonio M."/>
            <person name="Oren A."/>
            <person name="Chaudhuri R."/>
            <person name="La Ragione R.M."/>
            <person name="Hildebrand F."/>
            <person name="Pallen M.J."/>
        </authorList>
    </citation>
    <scope>NUCLEOTIDE SEQUENCE [LARGE SCALE GENOMIC DNA]</scope>
    <source>
        <strain evidence="3 4">Sa1BUA1</strain>
    </source>
</reference>
<feature type="region of interest" description="Disordered" evidence="1">
    <location>
        <begin position="18"/>
        <end position="55"/>
    </location>
</feature>
<protein>
    <submittedName>
        <fullName evidence="3">SurA N-terminal domain-containing protein</fullName>
    </submittedName>
</protein>